<dbReference type="InterPro" id="IPR008979">
    <property type="entry name" value="Galactose-bd-like_sf"/>
</dbReference>
<dbReference type="SUPFAM" id="SSF49785">
    <property type="entry name" value="Galactose-binding domain-like"/>
    <property type="match status" value="1"/>
</dbReference>
<dbReference type="InterPro" id="IPR045099">
    <property type="entry name" value="PITH1-like"/>
</dbReference>
<dbReference type="InterPro" id="IPR037047">
    <property type="entry name" value="PITH_dom_sf"/>
</dbReference>
<dbReference type="Proteomes" id="UP000324907">
    <property type="component" value="Unassembled WGS sequence"/>
</dbReference>
<organism evidence="4 7">
    <name type="scientific">Cafeteria roenbergensis</name>
    <name type="common">Marine flagellate</name>
    <dbReference type="NCBI Taxonomy" id="33653"/>
    <lineage>
        <taxon>Eukaryota</taxon>
        <taxon>Sar</taxon>
        <taxon>Stramenopiles</taxon>
        <taxon>Bigyra</taxon>
        <taxon>Opalozoa</taxon>
        <taxon>Bicosoecida</taxon>
        <taxon>Cafeteriaceae</taxon>
        <taxon>Cafeteria</taxon>
    </lineage>
</organism>
<dbReference type="InterPro" id="IPR010400">
    <property type="entry name" value="PITH_dom"/>
</dbReference>
<feature type="domain" description="PITH" evidence="2">
    <location>
        <begin position="2"/>
        <end position="173"/>
    </location>
</feature>
<evidence type="ECO:0000259" key="2">
    <source>
        <dbReference type="PROSITE" id="PS51532"/>
    </source>
</evidence>
<dbReference type="AlphaFoldDB" id="A0A5A8D5S9"/>
<dbReference type="Pfam" id="PF06201">
    <property type="entry name" value="PITH"/>
    <property type="match status" value="1"/>
</dbReference>
<reference evidence="6 7" key="1">
    <citation type="submission" date="2019-07" db="EMBL/GenBank/DDBJ databases">
        <title>Genomes of Cafeteria roenbergensis.</title>
        <authorList>
            <person name="Fischer M.G."/>
            <person name="Hackl T."/>
            <person name="Roman M."/>
        </authorList>
    </citation>
    <scope>NUCLEOTIDE SEQUENCE [LARGE SCALE GENOMIC DNA]</scope>
    <source>
        <strain evidence="3 6">BVI</strain>
        <strain evidence="5 8">Cflag</strain>
        <strain evidence="4 7">RCC970-E3</strain>
    </source>
</reference>
<dbReference type="Proteomes" id="UP000323011">
    <property type="component" value="Unassembled WGS sequence"/>
</dbReference>
<evidence type="ECO:0000313" key="4">
    <source>
        <dbReference type="EMBL" id="KAA0160289.1"/>
    </source>
</evidence>
<protein>
    <recommendedName>
        <fullName evidence="2">PITH domain-containing protein</fullName>
    </recommendedName>
</protein>
<comment type="similarity">
    <text evidence="1">Belongs to the PITHD1 family.</text>
</comment>
<evidence type="ECO:0000256" key="1">
    <source>
        <dbReference type="ARBA" id="ARBA00025788"/>
    </source>
</evidence>
<name>A0A5A8D5S9_CAFRO</name>
<proteinExistence type="inferred from homology"/>
<evidence type="ECO:0000313" key="8">
    <source>
        <dbReference type="Proteomes" id="UP000325113"/>
    </source>
</evidence>
<dbReference type="EMBL" id="VLTM01000037">
    <property type="protein sequence ID" value="KAA0161302.1"/>
    <property type="molecule type" value="Genomic_DNA"/>
</dbReference>
<accession>A0A5A8D5S9</accession>
<evidence type="ECO:0000313" key="6">
    <source>
        <dbReference type="Proteomes" id="UP000323011"/>
    </source>
</evidence>
<dbReference type="EMBL" id="VLTN01000018">
    <property type="protein sequence ID" value="KAA0153011.1"/>
    <property type="molecule type" value="Genomic_DNA"/>
</dbReference>
<dbReference type="PANTHER" id="PTHR12175">
    <property type="entry name" value="AD039 HT014 THIOREDOXIN FAMILY TRP26"/>
    <property type="match status" value="1"/>
</dbReference>
<evidence type="ECO:0000313" key="7">
    <source>
        <dbReference type="Proteomes" id="UP000324907"/>
    </source>
</evidence>
<dbReference type="Proteomes" id="UP000325113">
    <property type="component" value="Unassembled WGS sequence"/>
</dbReference>
<keyword evidence="6" id="KW-1185">Reference proteome</keyword>
<dbReference type="Gene3D" id="2.60.120.470">
    <property type="entry name" value="PITH domain"/>
    <property type="match status" value="1"/>
</dbReference>
<sequence length="196" mass="20205">MAAGGPADGLQELTGHVNLDGASCVNERPGFELRGALEGTGLLKSDDNDELLLQLPFKGSVHARFIEIEAPAGHRPKVIKIFRNRASMLIDDVPDIEPSAEMTDAEAAFGADGKVRFTLQASTWRNTTQVAIFMANEDLDGEDEMVHVSAVRIFGVVPGAVNTAELKGGGGMGNALAGIGGGMAGMGPGGPPPGGL</sequence>
<gene>
    <name evidence="4" type="ORF">FNF28_05485</name>
    <name evidence="3" type="ORF">FNF29_03531</name>
    <name evidence="5" type="ORF">FNF31_03916</name>
</gene>
<evidence type="ECO:0000313" key="3">
    <source>
        <dbReference type="EMBL" id="KAA0153011.1"/>
    </source>
</evidence>
<comment type="caution">
    <text evidence="4">The sequence shown here is derived from an EMBL/GenBank/DDBJ whole genome shotgun (WGS) entry which is preliminary data.</text>
</comment>
<dbReference type="GO" id="GO:0005737">
    <property type="term" value="C:cytoplasm"/>
    <property type="evidence" value="ECO:0007669"/>
    <property type="project" value="UniProtKB-ARBA"/>
</dbReference>
<evidence type="ECO:0000313" key="5">
    <source>
        <dbReference type="EMBL" id="KAA0161302.1"/>
    </source>
</evidence>
<dbReference type="PROSITE" id="PS51532">
    <property type="entry name" value="PITH"/>
    <property type="match status" value="1"/>
</dbReference>
<dbReference type="EMBL" id="VLTL01000112">
    <property type="protein sequence ID" value="KAA0160289.1"/>
    <property type="molecule type" value="Genomic_DNA"/>
</dbReference>